<dbReference type="Proteomes" id="UP000006727">
    <property type="component" value="Chromosome 15"/>
</dbReference>
<proteinExistence type="predicted"/>
<gene>
    <name evidence="1" type="ORF">PHYPA_019913</name>
</gene>
<reference evidence="1 3" key="1">
    <citation type="journal article" date="2008" name="Science">
        <title>The Physcomitrella genome reveals evolutionary insights into the conquest of land by plants.</title>
        <authorList>
            <person name="Rensing S."/>
            <person name="Lang D."/>
            <person name="Zimmer A."/>
            <person name="Terry A."/>
            <person name="Salamov A."/>
            <person name="Shapiro H."/>
            <person name="Nishiyama T."/>
            <person name="Perroud P.-F."/>
            <person name="Lindquist E."/>
            <person name="Kamisugi Y."/>
            <person name="Tanahashi T."/>
            <person name="Sakakibara K."/>
            <person name="Fujita T."/>
            <person name="Oishi K."/>
            <person name="Shin-I T."/>
            <person name="Kuroki Y."/>
            <person name="Toyoda A."/>
            <person name="Suzuki Y."/>
            <person name="Hashimoto A."/>
            <person name="Yamaguchi K."/>
            <person name="Sugano A."/>
            <person name="Kohara Y."/>
            <person name="Fujiyama A."/>
            <person name="Anterola A."/>
            <person name="Aoki S."/>
            <person name="Ashton N."/>
            <person name="Barbazuk W.B."/>
            <person name="Barker E."/>
            <person name="Bennetzen J."/>
            <person name="Bezanilla M."/>
            <person name="Blankenship R."/>
            <person name="Cho S.H."/>
            <person name="Dutcher S."/>
            <person name="Estelle M."/>
            <person name="Fawcett J.A."/>
            <person name="Gundlach H."/>
            <person name="Hanada K."/>
            <person name="Heyl A."/>
            <person name="Hicks K.A."/>
            <person name="Hugh J."/>
            <person name="Lohr M."/>
            <person name="Mayer K."/>
            <person name="Melkozernov A."/>
            <person name="Murata T."/>
            <person name="Nelson D."/>
            <person name="Pils B."/>
            <person name="Prigge M."/>
            <person name="Reiss B."/>
            <person name="Renner T."/>
            <person name="Rombauts S."/>
            <person name="Rushton P."/>
            <person name="Sanderfoot A."/>
            <person name="Schween G."/>
            <person name="Shiu S.-H."/>
            <person name="Stueber K."/>
            <person name="Theodoulou F.L."/>
            <person name="Tu H."/>
            <person name="Van de Peer Y."/>
            <person name="Verrier P.J."/>
            <person name="Waters E."/>
            <person name="Wood A."/>
            <person name="Yang L."/>
            <person name="Cove D."/>
            <person name="Cuming A."/>
            <person name="Hasebe M."/>
            <person name="Lucas S."/>
            <person name="Mishler D.B."/>
            <person name="Reski R."/>
            <person name="Grigoriev I."/>
            <person name="Quatrano R.S."/>
            <person name="Boore J.L."/>
        </authorList>
    </citation>
    <scope>NUCLEOTIDE SEQUENCE [LARGE SCALE GENOMIC DNA]</scope>
    <source>
        <strain evidence="2 3">cv. Gransden 2004</strain>
    </source>
</reference>
<sequence>MTSFSWLVYQPEGYVPLIGPDPLAGKTGDLIAWEQLVVTGVHS</sequence>
<dbReference type="EnsemblPlants" id="Pp3c15_18780V3.1">
    <property type="protein sequence ID" value="Pp3c15_18780V3.1"/>
    <property type="gene ID" value="Pp3c15_18780"/>
</dbReference>
<dbReference type="AlphaFoldDB" id="A0A2K1JDN3"/>
<name>A0A2K1JDN3_PHYPA</name>
<reference evidence="1 3" key="2">
    <citation type="journal article" date="2018" name="Plant J.">
        <title>The Physcomitrella patens chromosome-scale assembly reveals moss genome structure and evolution.</title>
        <authorList>
            <person name="Lang D."/>
            <person name="Ullrich K.K."/>
            <person name="Murat F."/>
            <person name="Fuchs J."/>
            <person name="Jenkins J."/>
            <person name="Haas F.B."/>
            <person name="Piednoel M."/>
            <person name="Gundlach H."/>
            <person name="Van Bel M."/>
            <person name="Meyberg R."/>
            <person name="Vives C."/>
            <person name="Morata J."/>
            <person name="Symeonidi A."/>
            <person name="Hiss M."/>
            <person name="Muchero W."/>
            <person name="Kamisugi Y."/>
            <person name="Saleh O."/>
            <person name="Blanc G."/>
            <person name="Decker E.L."/>
            <person name="van Gessel N."/>
            <person name="Grimwood J."/>
            <person name="Hayes R.D."/>
            <person name="Graham S.W."/>
            <person name="Gunter L.E."/>
            <person name="McDaniel S.F."/>
            <person name="Hoernstein S.N.W."/>
            <person name="Larsson A."/>
            <person name="Li F.W."/>
            <person name="Perroud P.F."/>
            <person name="Phillips J."/>
            <person name="Ranjan P."/>
            <person name="Rokshar D.S."/>
            <person name="Rothfels C.J."/>
            <person name="Schneider L."/>
            <person name="Shu S."/>
            <person name="Stevenson D.W."/>
            <person name="Thummler F."/>
            <person name="Tillich M."/>
            <person name="Villarreal Aguilar J.C."/>
            <person name="Widiez T."/>
            <person name="Wong G.K."/>
            <person name="Wymore A."/>
            <person name="Zhang Y."/>
            <person name="Zimmer A.D."/>
            <person name="Quatrano R.S."/>
            <person name="Mayer K.F.X."/>
            <person name="Goodstein D."/>
            <person name="Casacuberta J.M."/>
            <person name="Vandepoele K."/>
            <person name="Reski R."/>
            <person name="Cuming A.C."/>
            <person name="Tuskan G.A."/>
            <person name="Maumus F."/>
            <person name="Salse J."/>
            <person name="Schmutz J."/>
            <person name="Rensing S.A."/>
        </authorList>
    </citation>
    <scope>NUCLEOTIDE SEQUENCE [LARGE SCALE GENOMIC DNA]</scope>
    <source>
        <strain evidence="2 3">cv. Gransden 2004</strain>
    </source>
</reference>
<evidence type="ECO:0000313" key="1">
    <source>
        <dbReference type="EMBL" id="PNR39634.1"/>
    </source>
</evidence>
<dbReference type="Gramene" id="Pp3c15_18780V3.1">
    <property type="protein sequence ID" value="Pp3c15_18780V3.1"/>
    <property type="gene ID" value="Pp3c15_18780"/>
</dbReference>
<accession>A0A2K1JDN3</accession>
<keyword evidence="3" id="KW-1185">Reference proteome</keyword>
<evidence type="ECO:0000313" key="3">
    <source>
        <dbReference type="Proteomes" id="UP000006727"/>
    </source>
</evidence>
<protein>
    <submittedName>
        <fullName evidence="1 2">Uncharacterized protein</fullName>
    </submittedName>
</protein>
<organism evidence="1">
    <name type="scientific">Physcomitrium patens</name>
    <name type="common">Spreading-leaved earth moss</name>
    <name type="synonym">Physcomitrella patens</name>
    <dbReference type="NCBI Taxonomy" id="3218"/>
    <lineage>
        <taxon>Eukaryota</taxon>
        <taxon>Viridiplantae</taxon>
        <taxon>Streptophyta</taxon>
        <taxon>Embryophyta</taxon>
        <taxon>Bryophyta</taxon>
        <taxon>Bryophytina</taxon>
        <taxon>Bryopsida</taxon>
        <taxon>Funariidae</taxon>
        <taxon>Funariales</taxon>
        <taxon>Funariaceae</taxon>
        <taxon>Physcomitrium</taxon>
    </lineage>
</organism>
<evidence type="ECO:0000313" key="2">
    <source>
        <dbReference type="EnsemblPlants" id="Pp3c15_18780V3.1"/>
    </source>
</evidence>
<dbReference type="InParanoid" id="A0A2K1JDN3"/>
<reference evidence="2" key="3">
    <citation type="submission" date="2020-12" db="UniProtKB">
        <authorList>
            <consortium name="EnsemblPlants"/>
        </authorList>
    </citation>
    <scope>IDENTIFICATION</scope>
</reference>
<dbReference type="EMBL" id="ABEU02000015">
    <property type="protein sequence ID" value="PNR39634.1"/>
    <property type="molecule type" value="Genomic_DNA"/>
</dbReference>